<dbReference type="PIRSF" id="PIRSF017811">
    <property type="entry name" value="CDK_inhib_pln"/>
    <property type="match status" value="1"/>
</dbReference>
<dbReference type="GO" id="GO:0005654">
    <property type="term" value="C:nucleoplasm"/>
    <property type="evidence" value="ECO:0007669"/>
    <property type="project" value="UniProtKB-SubCell"/>
</dbReference>
<evidence type="ECO:0000259" key="6">
    <source>
        <dbReference type="Pfam" id="PF02234"/>
    </source>
</evidence>
<dbReference type="PANTHER" id="PTHR46776">
    <property type="entry name" value="CYCLIN-DEPENDENT KINASE INHIBITOR 4-RELATED"/>
    <property type="match status" value="1"/>
</dbReference>
<keyword evidence="4" id="KW-0131">Cell cycle</keyword>
<feature type="region of interest" description="Disordered" evidence="5">
    <location>
        <begin position="1"/>
        <end position="38"/>
    </location>
</feature>
<dbReference type="Pfam" id="PF02234">
    <property type="entry name" value="CDI"/>
    <property type="match status" value="1"/>
</dbReference>
<keyword evidence="8" id="KW-1185">Reference proteome</keyword>
<evidence type="ECO:0000256" key="5">
    <source>
        <dbReference type="SAM" id="MobiDB-lite"/>
    </source>
</evidence>
<evidence type="ECO:0000313" key="8">
    <source>
        <dbReference type="Proteomes" id="UP000489600"/>
    </source>
</evidence>
<evidence type="ECO:0000256" key="3">
    <source>
        <dbReference type="ARBA" id="ARBA00023013"/>
    </source>
</evidence>
<gene>
    <name evidence="7" type="ORF">ANE_LOCUS15653</name>
</gene>
<dbReference type="Proteomes" id="UP000489600">
    <property type="component" value="Unassembled WGS sequence"/>
</dbReference>
<comment type="similarity">
    <text evidence="2">Belongs to the CDI family. ICK/KRP subfamily.</text>
</comment>
<dbReference type="GO" id="GO:0004861">
    <property type="term" value="F:cyclin-dependent protein serine/threonine kinase inhibitor activity"/>
    <property type="evidence" value="ECO:0007669"/>
    <property type="project" value="InterPro"/>
</dbReference>
<dbReference type="InterPro" id="IPR044275">
    <property type="entry name" value="KRP"/>
</dbReference>
<dbReference type="Gene3D" id="4.10.365.10">
    <property type="entry name" value="p27"/>
    <property type="match status" value="1"/>
</dbReference>
<evidence type="ECO:0000313" key="7">
    <source>
        <dbReference type="EMBL" id="VVB05209.1"/>
    </source>
</evidence>
<dbReference type="InterPro" id="IPR044898">
    <property type="entry name" value="CDI_dom_sf"/>
</dbReference>
<accession>A0A565BV05</accession>
<dbReference type="OrthoDB" id="9940972at2759"/>
<dbReference type="InterPro" id="IPR003175">
    <property type="entry name" value="CDI_dom"/>
</dbReference>
<evidence type="ECO:0000256" key="4">
    <source>
        <dbReference type="ARBA" id="ARBA00023306"/>
    </source>
</evidence>
<feature type="compositionally biased region" description="Low complexity" evidence="5">
    <location>
        <begin position="19"/>
        <end position="29"/>
    </location>
</feature>
<feature type="domain" description="Cyclin-dependent kinase inhibitor" evidence="6">
    <location>
        <begin position="180"/>
        <end position="226"/>
    </location>
</feature>
<dbReference type="EMBL" id="CABITT030000005">
    <property type="protein sequence ID" value="VVB05209.1"/>
    <property type="molecule type" value="Genomic_DNA"/>
</dbReference>
<organism evidence="7 8">
    <name type="scientific">Arabis nemorensis</name>
    <dbReference type="NCBI Taxonomy" id="586526"/>
    <lineage>
        <taxon>Eukaryota</taxon>
        <taxon>Viridiplantae</taxon>
        <taxon>Streptophyta</taxon>
        <taxon>Embryophyta</taxon>
        <taxon>Tracheophyta</taxon>
        <taxon>Spermatophyta</taxon>
        <taxon>Magnoliopsida</taxon>
        <taxon>eudicotyledons</taxon>
        <taxon>Gunneridae</taxon>
        <taxon>Pentapetalae</taxon>
        <taxon>rosids</taxon>
        <taxon>malvids</taxon>
        <taxon>Brassicales</taxon>
        <taxon>Brassicaceae</taxon>
        <taxon>Arabideae</taxon>
        <taxon>Arabis</taxon>
    </lineage>
</organism>
<name>A0A565BV05_9BRAS</name>
<evidence type="ECO:0000256" key="1">
    <source>
        <dbReference type="ARBA" id="ARBA00004642"/>
    </source>
</evidence>
<sequence length="228" mass="26347">MAAGEKGVRGRRRERDVTDQGTTTTVETPTVKRRKMMEEEVESRIVLSPQATNRGGIIATRNSAGVVIVRRRGEEQCQIPLSSDLDSYCSGNIHNNRSEEKSKRRIEFVDFQENYNGGGGDDEIETSWIYDNFNKRKNPYSEQEESVNYMDSKAMENRSSEDTVVESRRRLKKSGETTTVKEGEIEDFFQTAEKDLRNKMLECSRKYNFDFEKDEPLGGRYEWVKLNP</sequence>
<comment type="subcellular location">
    <subcellularLocation>
        <location evidence="1">Nucleus</location>
        <location evidence="1">Nucleoplasm</location>
    </subcellularLocation>
</comment>
<dbReference type="GO" id="GO:0051726">
    <property type="term" value="P:regulation of cell cycle"/>
    <property type="evidence" value="ECO:0007669"/>
    <property type="project" value="InterPro"/>
</dbReference>
<evidence type="ECO:0000256" key="2">
    <source>
        <dbReference type="ARBA" id="ARBA00010274"/>
    </source>
</evidence>
<reference evidence="7" key="1">
    <citation type="submission" date="2019-07" db="EMBL/GenBank/DDBJ databases">
        <authorList>
            <person name="Dittberner H."/>
        </authorList>
    </citation>
    <scope>NUCLEOTIDE SEQUENCE [LARGE SCALE GENOMIC DNA]</scope>
</reference>
<keyword evidence="3" id="KW-0649">Protein kinase inhibitor</keyword>
<protein>
    <recommendedName>
        <fullName evidence="6">Cyclin-dependent kinase inhibitor domain-containing protein</fullName>
    </recommendedName>
</protein>
<comment type="caution">
    <text evidence="7">The sequence shown here is derived from an EMBL/GenBank/DDBJ whole genome shotgun (WGS) entry which is preliminary data.</text>
</comment>
<proteinExistence type="inferred from homology"/>
<dbReference type="AlphaFoldDB" id="A0A565BV05"/>